<dbReference type="GeneID" id="34556575"/>
<dbReference type="OrthoDB" id="10484156at2759"/>
<accession>A0A1G4BIW8</accession>
<name>A0A1G4BIW8_9PEZI</name>
<dbReference type="Proteomes" id="UP000176998">
    <property type="component" value="Unassembled WGS sequence"/>
</dbReference>
<sequence>MASVLLVPRKKKKKKAWPTENPKCVDAFISTAAGVLETPPAEDFPVAVAHLKSHGNPRIKNMWLTFVSIRCRARSPIGDGLSYSPAIRLQQLQQPSFAQHGGLVETQIQTRASILPGSQCATSFPTRCLLVRQDRKHVPPSSACSVSC</sequence>
<protein>
    <submittedName>
        <fullName evidence="1">Uncharacterized protein</fullName>
    </submittedName>
</protein>
<evidence type="ECO:0000313" key="2">
    <source>
        <dbReference type="Proteomes" id="UP000176998"/>
    </source>
</evidence>
<dbReference type="AlphaFoldDB" id="A0A1G4BIW8"/>
<organism evidence="1 2">
    <name type="scientific">Colletotrichum orchidophilum</name>
    <dbReference type="NCBI Taxonomy" id="1209926"/>
    <lineage>
        <taxon>Eukaryota</taxon>
        <taxon>Fungi</taxon>
        <taxon>Dikarya</taxon>
        <taxon>Ascomycota</taxon>
        <taxon>Pezizomycotina</taxon>
        <taxon>Sordariomycetes</taxon>
        <taxon>Hypocreomycetidae</taxon>
        <taxon>Glomerellales</taxon>
        <taxon>Glomerellaceae</taxon>
        <taxon>Colletotrichum</taxon>
    </lineage>
</organism>
<dbReference type="RefSeq" id="XP_022478524.1">
    <property type="nucleotide sequence ID" value="XM_022615065.1"/>
</dbReference>
<keyword evidence="2" id="KW-1185">Reference proteome</keyword>
<gene>
    <name evidence="1" type="ORF">CORC01_03415</name>
</gene>
<proteinExistence type="predicted"/>
<reference evidence="1 2" key="1">
    <citation type="submission" date="2016-09" db="EMBL/GenBank/DDBJ databases">
        <authorList>
            <person name="Capua I."/>
            <person name="De Benedictis P."/>
            <person name="Joannis T."/>
            <person name="Lombin L.H."/>
            <person name="Cattoli G."/>
        </authorList>
    </citation>
    <scope>NUCLEOTIDE SEQUENCE [LARGE SCALE GENOMIC DNA]</scope>
    <source>
        <strain evidence="1 2">IMI 309357</strain>
    </source>
</reference>
<evidence type="ECO:0000313" key="1">
    <source>
        <dbReference type="EMBL" id="OHF01382.1"/>
    </source>
</evidence>
<comment type="caution">
    <text evidence="1">The sequence shown here is derived from an EMBL/GenBank/DDBJ whole genome shotgun (WGS) entry which is preliminary data.</text>
</comment>
<dbReference type="EMBL" id="MJBS01000020">
    <property type="protein sequence ID" value="OHF01382.1"/>
    <property type="molecule type" value="Genomic_DNA"/>
</dbReference>